<organism evidence="5">
    <name type="scientific">Calcidiscus leptoporus</name>
    <dbReference type="NCBI Taxonomy" id="127549"/>
    <lineage>
        <taxon>Eukaryota</taxon>
        <taxon>Haptista</taxon>
        <taxon>Haptophyta</taxon>
        <taxon>Prymnesiophyceae</taxon>
        <taxon>Coccolithales</taxon>
        <taxon>Calcidiscaceae</taxon>
        <taxon>Calcidiscus</taxon>
    </lineage>
</organism>
<dbReference type="PANTHER" id="PTHR24141:SF1">
    <property type="entry name" value="2-5A-DEPENDENT RIBONUCLEASE"/>
    <property type="match status" value="1"/>
</dbReference>
<dbReference type="SUPFAM" id="SSF48403">
    <property type="entry name" value="Ankyrin repeat"/>
    <property type="match status" value="1"/>
</dbReference>
<keyword evidence="1" id="KW-0677">Repeat</keyword>
<dbReference type="PANTHER" id="PTHR24141">
    <property type="entry name" value="2-5A-DEPENDENT RIBONUCLEASE"/>
    <property type="match status" value="1"/>
</dbReference>
<dbReference type="PROSITE" id="PS50088">
    <property type="entry name" value="ANK_REPEAT"/>
    <property type="match status" value="5"/>
</dbReference>
<feature type="repeat" description="ANK" evidence="3">
    <location>
        <begin position="232"/>
        <end position="264"/>
    </location>
</feature>
<proteinExistence type="predicted"/>
<evidence type="ECO:0000256" key="1">
    <source>
        <dbReference type="ARBA" id="ARBA00022737"/>
    </source>
</evidence>
<feature type="repeat" description="ANK" evidence="3">
    <location>
        <begin position="265"/>
        <end position="297"/>
    </location>
</feature>
<dbReference type="SMART" id="SM00248">
    <property type="entry name" value="ANK"/>
    <property type="match status" value="7"/>
</dbReference>
<dbReference type="Gene3D" id="2.30.42.10">
    <property type="match status" value="1"/>
</dbReference>
<dbReference type="InterPro" id="IPR002110">
    <property type="entry name" value="Ankyrin_rpt"/>
</dbReference>
<dbReference type="GO" id="GO:0004540">
    <property type="term" value="F:RNA nuclease activity"/>
    <property type="evidence" value="ECO:0007669"/>
    <property type="project" value="TreeGrafter"/>
</dbReference>
<dbReference type="Pfam" id="PF13637">
    <property type="entry name" value="Ank_4"/>
    <property type="match status" value="1"/>
</dbReference>
<dbReference type="Gene3D" id="1.25.40.20">
    <property type="entry name" value="Ankyrin repeat-containing domain"/>
    <property type="match status" value="2"/>
</dbReference>
<dbReference type="GO" id="GO:0006396">
    <property type="term" value="P:RNA processing"/>
    <property type="evidence" value="ECO:0007669"/>
    <property type="project" value="TreeGrafter"/>
</dbReference>
<evidence type="ECO:0000259" key="4">
    <source>
        <dbReference type="PROSITE" id="PS50106"/>
    </source>
</evidence>
<feature type="repeat" description="ANK" evidence="3">
    <location>
        <begin position="198"/>
        <end position="230"/>
    </location>
</feature>
<dbReference type="PROSITE" id="PS50106">
    <property type="entry name" value="PDZ"/>
    <property type="match status" value="1"/>
</dbReference>
<dbReference type="Pfam" id="PF12796">
    <property type="entry name" value="Ank_2"/>
    <property type="match status" value="2"/>
</dbReference>
<dbReference type="Pfam" id="PF17820">
    <property type="entry name" value="PDZ_6"/>
    <property type="match status" value="1"/>
</dbReference>
<dbReference type="SUPFAM" id="SSF50156">
    <property type="entry name" value="PDZ domain-like"/>
    <property type="match status" value="1"/>
</dbReference>
<evidence type="ECO:0000313" key="5">
    <source>
        <dbReference type="EMBL" id="CAD8535845.1"/>
    </source>
</evidence>
<name>A0A7S0IYJ3_9EUKA</name>
<dbReference type="PRINTS" id="PR01415">
    <property type="entry name" value="ANKYRIN"/>
</dbReference>
<evidence type="ECO:0000256" key="2">
    <source>
        <dbReference type="ARBA" id="ARBA00023043"/>
    </source>
</evidence>
<dbReference type="AlphaFoldDB" id="A0A7S0IYJ3"/>
<dbReference type="GO" id="GO:0003723">
    <property type="term" value="F:RNA binding"/>
    <property type="evidence" value="ECO:0007669"/>
    <property type="project" value="TreeGrafter"/>
</dbReference>
<reference evidence="5" key="1">
    <citation type="submission" date="2021-01" db="EMBL/GenBank/DDBJ databases">
        <authorList>
            <person name="Corre E."/>
            <person name="Pelletier E."/>
            <person name="Niang G."/>
            <person name="Scheremetjew M."/>
            <person name="Finn R."/>
            <person name="Kale V."/>
            <person name="Holt S."/>
            <person name="Cochrane G."/>
            <person name="Meng A."/>
            <person name="Brown T."/>
            <person name="Cohen L."/>
        </authorList>
    </citation>
    <scope>NUCLEOTIDE SEQUENCE</scope>
    <source>
        <strain evidence="5">RCC1130</strain>
    </source>
</reference>
<dbReference type="InterPro" id="IPR036770">
    <property type="entry name" value="Ankyrin_rpt-contain_sf"/>
</dbReference>
<accession>A0A7S0IYJ3</accession>
<feature type="repeat" description="ANK" evidence="3">
    <location>
        <begin position="298"/>
        <end position="330"/>
    </location>
</feature>
<gene>
    <name evidence="5" type="ORF">CLEP1334_LOCUS11125</name>
</gene>
<dbReference type="InterPro" id="IPR001478">
    <property type="entry name" value="PDZ"/>
</dbReference>
<dbReference type="SMART" id="SM00228">
    <property type="entry name" value="PDZ"/>
    <property type="match status" value="1"/>
</dbReference>
<dbReference type="InterPro" id="IPR041489">
    <property type="entry name" value="PDZ_6"/>
</dbReference>
<evidence type="ECO:0000256" key="3">
    <source>
        <dbReference type="PROSITE-ProRule" id="PRU00023"/>
    </source>
</evidence>
<dbReference type="PROSITE" id="PS50297">
    <property type="entry name" value="ANK_REP_REGION"/>
    <property type="match status" value="5"/>
</dbReference>
<feature type="repeat" description="ANK" evidence="3">
    <location>
        <begin position="165"/>
        <end position="197"/>
    </location>
</feature>
<dbReference type="EMBL" id="HBER01022136">
    <property type="protein sequence ID" value="CAD8535845.1"/>
    <property type="molecule type" value="Transcribed_RNA"/>
</dbReference>
<protein>
    <recommendedName>
        <fullName evidence="4">PDZ domain-containing protein</fullName>
    </recommendedName>
</protein>
<dbReference type="InterPro" id="IPR036034">
    <property type="entry name" value="PDZ_sf"/>
</dbReference>
<sequence>MFVAAAPATNSKKMAEVRVTVHRTDKGFGIVLMSSEGNALIDGTSANARDAGLQKGDYVISVNGEELTTYPSVFEAIKKSRGSLELTVLREQKEGWGLFTSSVMDAFASNLFGTGKLSDAEFEELFAAQQHSDMALLMHAVNDGQLEEVRDLLLPGTDVNVPNSVGDTPLILASWQGNSDICRLLLRHGADVDIANAEGNSALSCASYRGHLEVVKLLIEQSAPLEHVDHMTGKTPLIKACYKGHAETAEVLLNAGADKNATDSKGYSALAFAVSFDRADVVAVLLRAGADANQQDVFGITPLIHAAARGHTDQVRMLLNAGAVPSSLDGDDRCALDYAESAGHLEIISLLTRQGLEGKPARPPTADAGGGAMTPRLTPRAVVANQGSITPRVPHLQPSASAPTKVTAEALAKLDSAALQRLSWQLVQVARTLAKRDTSTDDVQYPTF</sequence>
<feature type="domain" description="PDZ" evidence="4">
    <location>
        <begin position="18"/>
        <end position="92"/>
    </location>
</feature>
<keyword evidence="2 3" id="KW-0040">ANK repeat</keyword>